<dbReference type="Pfam" id="PF20199">
    <property type="entry name" value="RepSA"/>
    <property type="match status" value="1"/>
</dbReference>
<dbReference type="EMBL" id="BNAT01000012">
    <property type="protein sequence ID" value="GHH89169.1"/>
    <property type="molecule type" value="Genomic_DNA"/>
</dbReference>
<proteinExistence type="predicted"/>
<evidence type="ECO:0000313" key="2">
    <source>
        <dbReference type="EMBL" id="GHH89169.1"/>
    </source>
</evidence>
<reference evidence="2" key="2">
    <citation type="submission" date="2020-09" db="EMBL/GenBank/DDBJ databases">
        <authorList>
            <person name="Sun Q."/>
            <person name="Zhou Y."/>
        </authorList>
    </citation>
    <scope>NUCLEOTIDE SEQUENCE</scope>
    <source>
        <strain evidence="2">CGMCC 4.7403</strain>
    </source>
</reference>
<comment type="caution">
    <text evidence="2">The sequence shown here is derived from an EMBL/GenBank/DDBJ whole genome shotgun (WGS) entry which is preliminary data.</text>
</comment>
<dbReference type="AlphaFoldDB" id="A0A919LBA6"/>
<sequence length="103" mass="11368">MLGFRGHFSSKSRRYSTTLGALRRARADFRAAQERDPLGLDDHEPETVLVLADWQYAGHGHTLVSRRSPPPSPVIYSSTAQPPAKRSPRCQMRGSGDHADPTA</sequence>
<name>A0A919LBA6_9ACTN</name>
<reference evidence="2" key="1">
    <citation type="journal article" date="2014" name="Int. J. Syst. Evol. Microbiol.">
        <title>Complete genome sequence of Corynebacterium casei LMG S-19264T (=DSM 44701T), isolated from a smear-ripened cheese.</title>
        <authorList>
            <consortium name="US DOE Joint Genome Institute (JGI-PGF)"/>
            <person name="Walter F."/>
            <person name="Albersmeier A."/>
            <person name="Kalinowski J."/>
            <person name="Ruckert C."/>
        </authorList>
    </citation>
    <scope>NUCLEOTIDE SEQUENCE</scope>
    <source>
        <strain evidence="2">CGMCC 4.7403</strain>
    </source>
</reference>
<dbReference type="Proteomes" id="UP000603227">
    <property type="component" value="Unassembled WGS sequence"/>
</dbReference>
<gene>
    <name evidence="2" type="ORF">GCM10017771_38110</name>
</gene>
<accession>A0A919LBA6</accession>
<evidence type="ECO:0000256" key="1">
    <source>
        <dbReference type="SAM" id="MobiDB-lite"/>
    </source>
</evidence>
<dbReference type="InterPro" id="IPR046828">
    <property type="entry name" value="RepSA"/>
</dbReference>
<protein>
    <submittedName>
        <fullName evidence="2">Uncharacterized protein</fullName>
    </submittedName>
</protein>
<organism evidence="2 3">
    <name type="scientific">Streptomyces capitiformicae</name>
    <dbReference type="NCBI Taxonomy" id="2014920"/>
    <lineage>
        <taxon>Bacteria</taxon>
        <taxon>Bacillati</taxon>
        <taxon>Actinomycetota</taxon>
        <taxon>Actinomycetes</taxon>
        <taxon>Kitasatosporales</taxon>
        <taxon>Streptomycetaceae</taxon>
        <taxon>Streptomyces</taxon>
    </lineage>
</organism>
<feature type="region of interest" description="Disordered" evidence="1">
    <location>
        <begin position="61"/>
        <end position="103"/>
    </location>
</feature>
<keyword evidence="3" id="KW-1185">Reference proteome</keyword>
<evidence type="ECO:0000313" key="3">
    <source>
        <dbReference type="Proteomes" id="UP000603227"/>
    </source>
</evidence>